<dbReference type="Pfam" id="PF19300">
    <property type="entry name" value="BPD_transp_1_N"/>
    <property type="match status" value="1"/>
</dbReference>
<evidence type="ECO:0000313" key="9">
    <source>
        <dbReference type="EMBL" id="MBM3226949.1"/>
    </source>
</evidence>
<keyword evidence="2 7" id="KW-0813">Transport</keyword>
<evidence type="ECO:0000259" key="8">
    <source>
        <dbReference type="PROSITE" id="PS50928"/>
    </source>
</evidence>
<feature type="transmembrane region" description="Helical" evidence="7">
    <location>
        <begin position="101"/>
        <end position="124"/>
    </location>
</feature>
<feature type="transmembrane region" description="Helical" evidence="7">
    <location>
        <begin position="283"/>
        <end position="306"/>
    </location>
</feature>
<keyword evidence="4 7" id="KW-0812">Transmembrane</keyword>
<evidence type="ECO:0000256" key="6">
    <source>
        <dbReference type="ARBA" id="ARBA00023136"/>
    </source>
</evidence>
<feature type="transmembrane region" description="Helical" evidence="7">
    <location>
        <begin position="237"/>
        <end position="263"/>
    </location>
</feature>
<evidence type="ECO:0000256" key="7">
    <source>
        <dbReference type="RuleBase" id="RU363032"/>
    </source>
</evidence>
<dbReference type="PANTHER" id="PTHR43163">
    <property type="entry name" value="DIPEPTIDE TRANSPORT SYSTEM PERMEASE PROTEIN DPPB-RELATED"/>
    <property type="match status" value="1"/>
</dbReference>
<feature type="transmembrane region" description="Helical" evidence="7">
    <location>
        <begin position="136"/>
        <end position="163"/>
    </location>
</feature>
<dbReference type="PROSITE" id="PS50928">
    <property type="entry name" value="ABC_TM1"/>
    <property type="match status" value="1"/>
</dbReference>
<evidence type="ECO:0000256" key="5">
    <source>
        <dbReference type="ARBA" id="ARBA00022989"/>
    </source>
</evidence>
<feature type="domain" description="ABC transmembrane type-1" evidence="8">
    <location>
        <begin position="97"/>
        <end position="302"/>
    </location>
</feature>
<keyword evidence="5 7" id="KW-1133">Transmembrane helix</keyword>
<comment type="subcellular location">
    <subcellularLocation>
        <location evidence="1 7">Cell membrane</location>
        <topology evidence="1 7">Multi-pass membrane protein</topology>
    </subcellularLocation>
</comment>
<evidence type="ECO:0000256" key="1">
    <source>
        <dbReference type="ARBA" id="ARBA00004651"/>
    </source>
</evidence>
<evidence type="ECO:0000313" key="10">
    <source>
        <dbReference type="Proteomes" id="UP000712673"/>
    </source>
</evidence>
<protein>
    <submittedName>
        <fullName evidence="9">ABC transporter permease</fullName>
    </submittedName>
</protein>
<dbReference type="Proteomes" id="UP000712673">
    <property type="component" value="Unassembled WGS sequence"/>
</dbReference>
<comment type="caution">
    <text evidence="9">The sequence shown here is derived from an EMBL/GenBank/DDBJ whole genome shotgun (WGS) entry which is preliminary data.</text>
</comment>
<dbReference type="Pfam" id="PF00528">
    <property type="entry name" value="BPD_transp_1"/>
    <property type="match status" value="1"/>
</dbReference>
<proteinExistence type="inferred from homology"/>
<feature type="transmembrane region" description="Helical" evidence="7">
    <location>
        <begin position="9"/>
        <end position="27"/>
    </location>
</feature>
<feature type="transmembrane region" description="Helical" evidence="7">
    <location>
        <begin position="183"/>
        <end position="202"/>
    </location>
</feature>
<dbReference type="PANTHER" id="PTHR43163:SF6">
    <property type="entry name" value="DIPEPTIDE TRANSPORT SYSTEM PERMEASE PROTEIN DPPB-RELATED"/>
    <property type="match status" value="1"/>
</dbReference>
<dbReference type="CDD" id="cd06261">
    <property type="entry name" value="TM_PBP2"/>
    <property type="match status" value="1"/>
</dbReference>
<dbReference type="AlphaFoldDB" id="A0A938B5A1"/>
<dbReference type="Gene3D" id="1.10.3720.10">
    <property type="entry name" value="MetI-like"/>
    <property type="match status" value="1"/>
</dbReference>
<evidence type="ECO:0000256" key="2">
    <source>
        <dbReference type="ARBA" id="ARBA00022448"/>
    </source>
</evidence>
<evidence type="ECO:0000256" key="4">
    <source>
        <dbReference type="ARBA" id="ARBA00022692"/>
    </source>
</evidence>
<dbReference type="InterPro" id="IPR045621">
    <property type="entry name" value="BPD_transp_1_N"/>
</dbReference>
<name>A0A938B5A1_UNCTE</name>
<organism evidence="9 10">
    <name type="scientific">Tectimicrobiota bacterium</name>
    <dbReference type="NCBI Taxonomy" id="2528274"/>
    <lineage>
        <taxon>Bacteria</taxon>
        <taxon>Pseudomonadati</taxon>
        <taxon>Nitrospinota/Tectimicrobiota group</taxon>
        <taxon>Candidatus Tectimicrobiota</taxon>
    </lineage>
</organism>
<comment type="similarity">
    <text evidence="7">Belongs to the binding-protein-dependent transport system permease family.</text>
</comment>
<gene>
    <name evidence="9" type="ORF">FJZ47_24550</name>
</gene>
<dbReference type="GO" id="GO:0055085">
    <property type="term" value="P:transmembrane transport"/>
    <property type="evidence" value="ECO:0007669"/>
    <property type="project" value="InterPro"/>
</dbReference>
<accession>A0A938B5A1</accession>
<evidence type="ECO:0000256" key="3">
    <source>
        <dbReference type="ARBA" id="ARBA00022475"/>
    </source>
</evidence>
<dbReference type="SUPFAM" id="SSF161098">
    <property type="entry name" value="MetI-like"/>
    <property type="match status" value="1"/>
</dbReference>
<reference evidence="9" key="1">
    <citation type="submission" date="2019-03" db="EMBL/GenBank/DDBJ databases">
        <title>Lake Tanganyika Metagenome-Assembled Genomes (MAGs).</title>
        <authorList>
            <person name="Tran P."/>
        </authorList>
    </citation>
    <scope>NUCLEOTIDE SEQUENCE</scope>
    <source>
        <strain evidence="9">K_DeepCast_65m_m2_066</strain>
    </source>
</reference>
<keyword evidence="6 7" id="KW-0472">Membrane</keyword>
<dbReference type="GO" id="GO:0005886">
    <property type="term" value="C:plasma membrane"/>
    <property type="evidence" value="ECO:0007669"/>
    <property type="project" value="UniProtKB-SubCell"/>
</dbReference>
<dbReference type="InterPro" id="IPR035906">
    <property type="entry name" value="MetI-like_sf"/>
</dbReference>
<dbReference type="EMBL" id="VGLS01001121">
    <property type="protein sequence ID" value="MBM3226949.1"/>
    <property type="molecule type" value="Genomic_DNA"/>
</dbReference>
<dbReference type="InterPro" id="IPR000515">
    <property type="entry name" value="MetI-like"/>
</dbReference>
<keyword evidence="3" id="KW-1003">Cell membrane</keyword>
<sequence>MLRYTMNRILYLIPVLFLLTVVVFSFVHCLPGDVIDVLAGQEGVVDPAVRKALEQEYGLDKPLYAQYIIWLNRVLHGNFGTSMVTRRPIAVEFFQRIPATIYLALAGTVISLLIAIPLGTMAAVKRNSAVDYTAQVVSLMGISIPEFWFALLCVLFFSLYLGWLPSSEYYSPLENLGLSIRHMILPAAALGIRQAAITTRLTRSTMLDEVQKEYVDTARSLGLPERKVIYQYTLRNAMIPTLTISGLQLAQLLGGTVVIETIFAWPGVGRTLFEAIISRDFPVIQAGVLILGIAVVLINLLVDLMYRVLNPRVRLA</sequence>